<accession>A0ABS4XF56</accession>
<protein>
    <recommendedName>
        <fullName evidence="4">MetS family NSS transporter small subunit</fullName>
    </recommendedName>
</protein>
<dbReference type="EMBL" id="JAGIOF010000001">
    <property type="protein sequence ID" value="MBP2386319.1"/>
    <property type="molecule type" value="Genomic_DNA"/>
</dbReference>
<name>A0ABS4XF56_9MICC</name>
<proteinExistence type="predicted"/>
<sequence>MSGDTIGTIAFFTVTGTLLVWLIIIFMRATK</sequence>
<evidence type="ECO:0000256" key="1">
    <source>
        <dbReference type="SAM" id="Phobius"/>
    </source>
</evidence>
<organism evidence="2 3">
    <name type="scientific">Paeniglutamicibacter kerguelensis</name>
    <dbReference type="NCBI Taxonomy" id="254788"/>
    <lineage>
        <taxon>Bacteria</taxon>
        <taxon>Bacillati</taxon>
        <taxon>Actinomycetota</taxon>
        <taxon>Actinomycetes</taxon>
        <taxon>Micrococcales</taxon>
        <taxon>Micrococcaceae</taxon>
        <taxon>Paeniglutamicibacter</taxon>
    </lineage>
</organism>
<feature type="transmembrane region" description="Helical" evidence="1">
    <location>
        <begin position="6"/>
        <end position="27"/>
    </location>
</feature>
<keyword evidence="3" id="KW-1185">Reference proteome</keyword>
<keyword evidence="1" id="KW-0812">Transmembrane</keyword>
<keyword evidence="1" id="KW-1133">Transmembrane helix</keyword>
<dbReference type="Proteomes" id="UP001296993">
    <property type="component" value="Unassembled WGS sequence"/>
</dbReference>
<evidence type="ECO:0008006" key="4">
    <source>
        <dbReference type="Google" id="ProtNLM"/>
    </source>
</evidence>
<comment type="caution">
    <text evidence="2">The sequence shown here is derived from an EMBL/GenBank/DDBJ whole genome shotgun (WGS) entry which is preliminary data.</text>
</comment>
<reference evidence="2 3" key="1">
    <citation type="submission" date="2021-03" db="EMBL/GenBank/DDBJ databases">
        <title>Sequencing the genomes of 1000 actinobacteria strains.</title>
        <authorList>
            <person name="Klenk H.-P."/>
        </authorList>
    </citation>
    <scope>NUCLEOTIDE SEQUENCE [LARGE SCALE GENOMIC DNA]</scope>
    <source>
        <strain evidence="2 3">DSM 15797</strain>
    </source>
</reference>
<keyword evidence="1" id="KW-0472">Membrane</keyword>
<evidence type="ECO:0000313" key="2">
    <source>
        <dbReference type="EMBL" id="MBP2386319.1"/>
    </source>
</evidence>
<gene>
    <name evidence="2" type="ORF">JOF47_001830</name>
</gene>
<evidence type="ECO:0000313" key="3">
    <source>
        <dbReference type="Proteomes" id="UP001296993"/>
    </source>
</evidence>